<evidence type="ECO:0000256" key="1">
    <source>
        <dbReference type="SAM" id="SignalP"/>
    </source>
</evidence>
<accession>A0A916JT76</accession>
<protein>
    <recommendedName>
        <fullName evidence="4">Lipoprotein</fullName>
    </recommendedName>
</protein>
<dbReference type="PROSITE" id="PS51257">
    <property type="entry name" value="PROKAR_LIPOPROTEIN"/>
    <property type="match status" value="1"/>
</dbReference>
<evidence type="ECO:0008006" key="4">
    <source>
        <dbReference type="Google" id="ProtNLM"/>
    </source>
</evidence>
<evidence type="ECO:0000313" key="3">
    <source>
        <dbReference type="Proteomes" id="UP000693672"/>
    </source>
</evidence>
<proteinExistence type="predicted"/>
<feature type="signal peptide" evidence="1">
    <location>
        <begin position="1"/>
        <end position="21"/>
    </location>
</feature>
<comment type="caution">
    <text evidence="2">The sequence shown here is derived from an EMBL/GenBank/DDBJ whole genome shotgun (WGS) entry which is preliminary data.</text>
</comment>
<reference evidence="2" key="1">
    <citation type="submission" date="2021-06" db="EMBL/GenBank/DDBJ databases">
        <authorList>
            <person name="Criscuolo A."/>
        </authorList>
    </citation>
    <scope>NUCLEOTIDE SEQUENCE</scope>
    <source>
        <strain evidence="2">CIP111600</strain>
    </source>
</reference>
<organism evidence="2 3">
    <name type="scientific">Paenibacillus solanacearum</name>
    <dbReference type="NCBI Taxonomy" id="2048548"/>
    <lineage>
        <taxon>Bacteria</taxon>
        <taxon>Bacillati</taxon>
        <taxon>Bacillota</taxon>
        <taxon>Bacilli</taxon>
        <taxon>Bacillales</taxon>
        <taxon>Paenibacillaceae</taxon>
        <taxon>Paenibacillus</taxon>
    </lineage>
</organism>
<feature type="chain" id="PRO_5038491023" description="Lipoprotein" evidence="1">
    <location>
        <begin position="22"/>
        <end position="122"/>
    </location>
</feature>
<dbReference type="Proteomes" id="UP000693672">
    <property type="component" value="Unassembled WGS sequence"/>
</dbReference>
<sequence length="122" mass="13696">MMKRWLAVLLALSLIGLAGCAKPIEFTGKSDNWSVDCTIRPSAKEKAFAIRYIGSESPAVTQVYYSFKNSKNFDSQGKSDELAKHLTLSGKSTLVAPYREEDHFNLHVQWNGKEETILVSRK</sequence>
<dbReference type="AlphaFoldDB" id="A0A916JT76"/>
<keyword evidence="3" id="KW-1185">Reference proteome</keyword>
<dbReference type="EMBL" id="CAJVAS010000001">
    <property type="protein sequence ID" value="CAG7599198.1"/>
    <property type="molecule type" value="Genomic_DNA"/>
</dbReference>
<keyword evidence="1" id="KW-0732">Signal</keyword>
<evidence type="ECO:0000313" key="2">
    <source>
        <dbReference type="EMBL" id="CAG7599198.1"/>
    </source>
</evidence>
<gene>
    <name evidence="2" type="ORF">PAESOLCIP111_00292</name>
</gene>
<name>A0A916JT76_9BACL</name>